<dbReference type="EMBL" id="KZ451890">
    <property type="protein sequence ID" value="PKA65672.1"/>
    <property type="molecule type" value="Genomic_DNA"/>
</dbReference>
<feature type="region of interest" description="Disordered" evidence="1">
    <location>
        <begin position="62"/>
        <end position="81"/>
    </location>
</feature>
<evidence type="ECO:0000313" key="3">
    <source>
        <dbReference type="Proteomes" id="UP000236161"/>
    </source>
</evidence>
<dbReference type="OrthoDB" id="779049at2759"/>
<feature type="region of interest" description="Disordered" evidence="1">
    <location>
        <begin position="16"/>
        <end position="49"/>
    </location>
</feature>
<protein>
    <submittedName>
        <fullName evidence="2">Uncharacterized protein</fullName>
    </submittedName>
</protein>
<sequence>MSDCREVIQSCRTQGCNDVNDADERGARKREEIPKNGRSTGTRRKIQGKAEQVILSPFRRFGNHLDDSKKKMKNMMARRSPPRFIYDGEEFRGRPSCHLCFLQPSIPPPAALPAHLKPGSAAVGPDAARKGKSKPSSYYHFVKSLIEKNDFYSSECNVHRDISDGHPT</sequence>
<name>A0A2I0BD05_9ASPA</name>
<keyword evidence="3" id="KW-1185">Reference proteome</keyword>
<organism evidence="2 3">
    <name type="scientific">Apostasia shenzhenica</name>
    <dbReference type="NCBI Taxonomy" id="1088818"/>
    <lineage>
        <taxon>Eukaryota</taxon>
        <taxon>Viridiplantae</taxon>
        <taxon>Streptophyta</taxon>
        <taxon>Embryophyta</taxon>
        <taxon>Tracheophyta</taxon>
        <taxon>Spermatophyta</taxon>
        <taxon>Magnoliopsida</taxon>
        <taxon>Liliopsida</taxon>
        <taxon>Asparagales</taxon>
        <taxon>Orchidaceae</taxon>
        <taxon>Apostasioideae</taxon>
        <taxon>Apostasia</taxon>
    </lineage>
</organism>
<feature type="compositionally biased region" description="Basic and acidic residues" evidence="1">
    <location>
        <begin position="22"/>
        <end position="35"/>
    </location>
</feature>
<dbReference type="Proteomes" id="UP000236161">
    <property type="component" value="Unassembled WGS sequence"/>
</dbReference>
<proteinExistence type="predicted"/>
<evidence type="ECO:0000256" key="1">
    <source>
        <dbReference type="SAM" id="MobiDB-lite"/>
    </source>
</evidence>
<evidence type="ECO:0000313" key="2">
    <source>
        <dbReference type="EMBL" id="PKA65672.1"/>
    </source>
</evidence>
<dbReference type="AlphaFoldDB" id="A0A2I0BD05"/>
<gene>
    <name evidence="2" type="ORF">AXF42_Ash013086</name>
</gene>
<accession>A0A2I0BD05</accession>
<reference evidence="2 3" key="1">
    <citation type="journal article" date="2017" name="Nature">
        <title>The Apostasia genome and the evolution of orchids.</title>
        <authorList>
            <person name="Zhang G.Q."/>
            <person name="Liu K.W."/>
            <person name="Li Z."/>
            <person name="Lohaus R."/>
            <person name="Hsiao Y.Y."/>
            <person name="Niu S.C."/>
            <person name="Wang J.Y."/>
            <person name="Lin Y.C."/>
            <person name="Xu Q."/>
            <person name="Chen L.J."/>
            <person name="Yoshida K."/>
            <person name="Fujiwara S."/>
            <person name="Wang Z.W."/>
            <person name="Zhang Y.Q."/>
            <person name="Mitsuda N."/>
            <person name="Wang M."/>
            <person name="Liu G.H."/>
            <person name="Pecoraro L."/>
            <person name="Huang H.X."/>
            <person name="Xiao X.J."/>
            <person name="Lin M."/>
            <person name="Wu X.Y."/>
            <person name="Wu W.L."/>
            <person name="Chen Y.Y."/>
            <person name="Chang S.B."/>
            <person name="Sakamoto S."/>
            <person name="Ohme-Takagi M."/>
            <person name="Yagi M."/>
            <person name="Zeng S.J."/>
            <person name="Shen C.Y."/>
            <person name="Yeh C.M."/>
            <person name="Luo Y.B."/>
            <person name="Tsai W.C."/>
            <person name="Van de Peer Y."/>
            <person name="Liu Z.J."/>
        </authorList>
    </citation>
    <scope>NUCLEOTIDE SEQUENCE [LARGE SCALE GENOMIC DNA]</scope>
    <source>
        <strain evidence="3">cv. Shenzhen</strain>
        <tissue evidence="2">Stem</tissue>
    </source>
</reference>